<evidence type="ECO:0000313" key="1">
    <source>
        <dbReference type="EMBL" id="ESW36347.1"/>
    </source>
</evidence>
<organism evidence="1 2">
    <name type="scientific">Pseudomonas taiwanensis SJ9</name>
    <dbReference type="NCBI Taxonomy" id="1388762"/>
    <lineage>
        <taxon>Bacteria</taxon>
        <taxon>Pseudomonadati</taxon>
        <taxon>Pseudomonadota</taxon>
        <taxon>Gammaproteobacteria</taxon>
        <taxon>Pseudomonadales</taxon>
        <taxon>Pseudomonadaceae</taxon>
        <taxon>Pseudomonas</taxon>
    </lineage>
</organism>
<accession>V7D1U2</accession>
<dbReference type="Proteomes" id="UP000018511">
    <property type="component" value="Unassembled WGS sequence"/>
</dbReference>
<comment type="caution">
    <text evidence="1">The sequence shown here is derived from an EMBL/GenBank/DDBJ whole genome shotgun (WGS) entry which is preliminary data.</text>
</comment>
<protein>
    <submittedName>
        <fullName evidence="1">Uncharacterized protein</fullName>
    </submittedName>
</protein>
<dbReference type="RefSeq" id="WP_023663384.1">
    <property type="nucleotide sequence ID" value="NZ_AXUP01000573.1"/>
</dbReference>
<reference evidence="1 2" key="1">
    <citation type="submission" date="2013-10" db="EMBL/GenBank/DDBJ databases">
        <title>Whole Genome Shotgun Sequence of Pseudomonas taiwanensis SJ9.</title>
        <authorList>
            <person name="Hong S.-J."/>
            <person name="Shin J.-H."/>
        </authorList>
    </citation>
    <scope>NUCLEOTIDE SEQUENCE [LARGE SCALE GENOMIC DNA]</scope>
    <source>
        <strain evidence="1 2">SJ9</strain>
    </source>
</reference>
<sequence>MGQILLREGLVVVARGHVATVNKCLPNLTVEVVLKKSSEKLVVDIDEIEHLPSRDEDNINLLQVESLSSESVVPLEELQAAQSQFDLIKRYLAKELNLAQALEQAGVSNGTFYRNGGCRS</sequence>
<gene>
    <name evidence="1" type="ORF">O164_30425</name>
</gene>
<dbReference type="EMBL" id="AXUP01000573">
    <property type="protein sequence ID" value="ESW36347.1"/>
    <property type="molecule type" value="Genomic_DNA"/>
</dbReference>
<dbReference type="AlphaFoldDB" id="V7D1U2"/>
<proteinExistence type="predicted"/>
<name>V7D1U2_9PSED</name>
<evidence type="ECO:0000313" key="2">
    <source>
        <dbReference type="Proteomes" id="UP000018511"/>
    </source>
</evidence>